<proteinExistence type="predicted"/>
<organism evidence="2 3">
    <name type="scientific">Ridgeia piscesae</name>
    <name type="common">Tubeworm</name>
    <dbReference type="NCBI Taxonomy" id="27915"/>
    <lineage>
        <taxon>Eukaryota</taxon>
        <taxon>Metazoa</taxon>
        <taxon>Spiralia</taxon>
        <taxon>Lophotrochozoa</taxon>
        <taxon>Annelida</taxon>
        <taxon>Polychaeta</taxon>
        <taxon>Sedentaria</taxon>
        <taxon>Canalipalpata</taxon>
        <taxon>Sabellida</taxon>
        <taxon>Siboglinidae</taxon>
        <taxon>Ridgeia</taxon>
    </lineage>
</organism>
<dbReference type="Proteomes" id="UP001209878">
    <property type="component" value="Unassembled WGS sequence"/>
</dbReference>
<protein>
    <submittedName>
        <fullName evidence="2">Uncharacterized protein</fullName>
    </submittedName>
</protein>
<feature type="transmembrane region" description="Helical" evidence="1">
    <location>
        <begin position="87"/>
        <end position="112"/>
    </location>
</feature>
<evidence type="ECO:0000313" key="2">
    <source>
        <dbReference type="EMBL" id="KAK2146958.1"/>
    </source>
</evidence>
<dbReference type="EMBL" id="JAODUO010003537">
    <property type="protein sequence ID" value="KAK2146958.1"/>
    <property type="molecule type" value="Genomic_DNA"/>
</dbReference>
<dbReference type="AlphaFoldDB" id="A0AAD9J5T0"/>
<comment type="caution">
    <text evidence="2">The sequence shown here is derived from an EMBL/GenBank/DDBJ whole genome shotgun (WGS) entry which is preliminary data.</text>
</comment>
<keyword evidence="1" id="KW-0812">Transmembrane</keyword>
<keyword evidence="1" id="KW-0472">Membrane</keyword>
<keyword evidence="1" id="KW-1133">Transmembrane helix</keyword>
<evidence type="ECO:0000256" key="1">
    <source>
        <dbReference type="SAM" id="Phobius"/>
    </source>
</evidence>
<name>A0AAD9J5T0_RIDPI</name>
<reference evidence="2" key="1">
    <citation type="journal article" date="2023" name="Mol. Biol. Evol.">
        <title>Third-Generation Sequencing Reveals the Adaptive Role of the Epigenome in Three Deep-Sea Polychaetes.</title>
        <authorList>
            <person name="Perez M."/>
            <person name="Aroh O."/>
            <person name="Sun Y."/>
            <person name="Lan Y."/>
            <person name="Juniper S.K."/>
            <person name="Young C.R."/>
            <person name="Angers B."/>
            <person name="Qian P.Y."/>
        </authorList>
    </citation>
    <scope>NUCLEOTIDE SEQUENCE</scope>
    <source>
        <strain evidence="2">R07B-5</strain>
    </source>
</reference>
<gene>
    <name evidence="2" type="ORF">NP493_3535g00007</name>
</gene>
<keyword evidence="3" id="KW-1185">Reference proteome</keyword>
<sequence>MSSICLRSSATSSAMSLMRLSSSLAVRASSCNISLETTGLQRRQSDSSVICGPRLSLRAMYSSSTGCRLTTTHLSSLLPIMFRARSVLAMSWGHIPVTWLIPVNVIFSSYLFSSGFFSQSSLSV</sequence>
<accession>A0AAD9J5T0</accession>
<evidence type="ECO:0000313" key="3">
    <source>
        <dbReference type="Proteomes" id="UP001209878"/>
    </source>
</evidence>